<dbReference type="EMBL" id="BARU01008085">
    <property type="protein sequence ID" value="GAH36593.1"/>
    <property type="molecule type" value="Genomic_DNA"/>
</dbReference>
<evidence type="ECO:0000313" key="1">
    <source>
        <dbReference type="EMBL" id="GAH36593.1"/>
    </source>
</evidence>
<sequence>MEVKEAQKLIGQVRTKIKDKKNAQFISKQVETSIRKFMDQNRLQRPLRKAEFDISATSLSSVKPEVLRKADDLYILSAILKCNPQDLNLWKTYDSDMSELRKAMDTQTTGEGYEWIPTGFSRELIERVKLELKVAALFKRFTMPTPVYRFPAEGADAVAYKTPESLVDSSVKITASTPRTRRVTFEA</sequence>
<name>X1GUA9_9ZZZZ</name>
<gene>
    <name evidence="1" type="ORF">S03H2_15886</name>
</gene>
<reference evidence="1" key="1">
    <citation type="journal article" date="2014" name="Front. Microbiol.">
        <title>High frequency of phylogenetically diverse reductive dehalogenase-homologous genes in deep subseafloor sedimentary metagenomes.</title>
        <authorList>
            <person name="Kawai M."/>
            <person name="Futagami T."/>
            <person name="Toyoda A."/>
            <person name="Takaki Y."/>
            <person name="Nishi S."/>
            <person name="Hori S."/>
            <person name="Arai W."/>
            <person name="Tsubouchi T."/>
            <person name="Morono Y."/>
            <person name="Uchiyama I."/>
            <person name="Ito T."/>
            <person name="Fujiyama A."/>
            <person name="Inagaki F."/>
            <person name="Takami H."/>
        </authorList>
    </citation>
    <scope>NUCLEOTIDE SEQUENCE</scope>
    <source>
        <strain evidence="1">Expedition CK06-06</strain>
    </source>
</reference>
<comment type="caution">
    <text evidence="1">The sequence shown here is derived from an EMBL/GenBank/DDBJ whole genome shotgun (WGS) entry which is preliminary data.</text>
</comment>
<protein>
    <submittedName>
        <fullName evidence="1">Uncharacterized protein</fullName>
    </submittedName>
</protein>
<accession>X1GUA9</accession>
<organism evidence="1">
    <name type="scientific">marine sediment metagenome</name>
    <dbReference type="NCBI Taxonomy" id="412755"/>
    <lineage>
        <taxon>unclassified sequences</taxon>
        <taxon>metagenomes</taxon>
        <taxon>ecological metagenomes</taxon>
    </lineage>
</organism>
<proteinExistence type="predicted"/>
<feature type="non-terminal residue" evidence="1">
    <location>
        <position position="187"/>
    </location>
</feature>
<dbReference type="AlphaFoldDB" id="X1GUA9"/>